<organism evidence="9 10">
    <name type="scientific">Corynebacterium camporealensis</name>
    <dbReference type="NCBI Taxonomy" id="161896"/>
    <lineage>
        <taxon>Bacteria</taxon>
        <taxon>Bacillati</taxon>
        <taxon>Actinomycetota</taxon>
        <taxon>Actinomycetes</taxon>
        <taxon>Mycobacteriales</taxon>
        <taxon>Corynebacteriaceae</taxon>
        <taxon>Corynebacterium</taxon>
    </lineage>
</organism>
<dbReference type="PATRIC" id="fig|161896.4.peg.1789"/>
<dbReference type="GO" id="GO:0008897">
    <property type="term" value="F:holo-[acyl-carrier-protein] synthase activity"/>
    <property type="evidence" value="ECO:0007669"/>
    <property type="project" value="InterPro"/>
</dbReference>
<keyword evidence="6" id="KW-0521">NADP</keyword>
<dbReference type="SUPFAM" id="SSF51735">
    <property type="entry name" value="NAD(P)-binding Rossmann-fold domains"/>
    <property type="match status" value="1"/>
</dbReference>
<dbReference type="Gene3D" id="3.40.366.10">
    <property type="entry name" value="Malonyl-Coenzyme A Acyl Carrier Protein, domain 2"/>
    <property type="match status" value="3"/>
</dbReference>
<evidence type="ECO:0000256" key="6">
    <source>
        <dbReference type="ARBA" id="ARBA00022857"/>
    </source>
</evidence>
<dbReference type="OrthoDB" id="4746285at2"/>
<evidence type="ECO:0000259" key="8">
    <source>
        <dbReference type="PROSITE" id="PS52004"/>
    </source>
</evidence>
<keyword evidence="2" id="KW-0596">Phosphopantetheine</keyword>
<dbReference type="InterPro" id="IPR014031">
    <property type="entry name" value="Ketoacyl_synth_C"/>
</dbReference>
<dbReference type="Pfam" id="PF22690">
    <property type="entry name" value="FAS_AT_central"/>
    <property type="match status" value="1"/>
</dbReference>
<dbReference type="InterPro" id="IPR018201">
    <property type="entry name" value="Ketoacyl_synth_AS"/>
</dbReference>
<dbReference type="SUPFAM" id="SSF52151">
    <property type="entry name" value="FabD/lysophospholipase-like"/>
    <property type="match status" value="2"/>
</dbReference>
<dbReference type="EC" id="2.3.1.-" evidence="9"/>
<dbReference type="InterPro" id="IPR040899">
    <property type="entry name" value="Fas_alpha_ACP"/>
</dbReference>
<dbReference type="KEGG" id="ccj:UL81_09140"/>
<dbReference type="RefSeq" id="WP_046453506.1">
    <property type="nucleotide sequence ID" value="NZ_CP011311.1"/>
</dbReference>
<dbReference type="PROSITE" id="PS52004">
    <property type="entry name" value="KS3_2"/>
    <property type="match status" value="1"/>
</dbReference>
<dbReference type="PRINTS" id="PR01483">
    <property type="entry name" value="FASYNTHASE"/>
</dbReference>
<dbReference type="InterPro" id="IPR014030">
    <property type="entry name" value="Ketoacyl_synth_N"/>
</dbReference>
<dbReference type="EMBL" id="CP011311">
    <property type="protein sequence ID" value="AKE39773.1"/>
    <property type="molecule type" value="Genomic_DNA"/>
</dbReference>
<gene>
    <name evidence="9" type="ORF">UL81_09140</name>
</gene>
<name>A0A0F6QZD5_9CORY</name>
<dbReference type="HOGENOM" id="CLU_000114_7_0_11"/>
<dbReference type="InterPro" id="IPR016035">
    <property type="entry name" value="Acyl_Trfase/lysoPLipase"/>
</dbReference>
<dbReference type="Gene3D" id="3.10.129.10">
    <property type="entry name" value="Hotdog Thioesterase"/>
    <property type="match status" value="1"/>
</dbReference>
<dbReference type="SMART" id="SM00825">
    <property type="entry name" value="PKS_KS"/>
    <property type="match status" value="1"/>
</dbReference>
<dbReference type="SUPFAM" id="SSF53901">
    <property type="entry name" value="Thiolase-like"/>
    <property type="match status" value="2"/>
</dbReference>
<dbReference type="InterPro" id="IPR047224">
    <property type="entry name" value="FAS_alpha_su_C"/>
</dbReference>
<comment type="similarity">
    <text evidence="1">Belongs to the enoyl-CoA hydratase/isomerase family.</text>
</comment>
<dbReference type="GO" id="GO:0006633">
    <property type="term" value="P:fatty acid biosynthetic process"/>
    <property type="evidence" value="ECO:0007669"/>
    <property type="project" value="InterPro"/>
</dbReference>
<dbReference type="FunFam" id="3.40.366.10:FF:000009">
    <property type="entry name" value="Fatty acid synthase Fas"/>
    <property type="match status" value="1"/>
</dbReference>
<dbReference type="Gene3D" id="3.20.20.70">
    <property type="entry name" value="Aldolase class I"/>
    <property type="match status" value="1"/>
</dbReference>
<dbReference type="SMART" id="SM00827">
    <property type="entry name" value="PKS_AT"/>
    <property type="match status" value="1"/>
</dbReference>
<dbReference type="SUPFAM" id="SSF54637">
    <property type="entry name" value="Thioesterase/thiol ester dehydrase-isomerase"/>
    <property type="match status" value="1"/>
</dbReference>
<keyword evidence="9" id="KW-0012">Acyltransferase</keyword>
<keyword evidence="10" id="KW-1185">Reference proteome</keyword>
<evidence type="ECO:0000256" key="5">
    <source>
        <dbReference type="ARBA" id="ARBA00022801"/>
    </source>
</evidence>
<dbReference type="InterPro" id="IPR002539">
    <property type="entry name" value="MaoC-like_dom"/>
</dbReference>
<dbReference type="Proteomes" id="UP000033566">
    <property type="component" value="Chromosome"/>
</dbReference>
<dbReference type="PANTHER" id="PTHR10982:SF21">
    <property type="entry name" value="FATTY ACID SYNTHASE SUBUNIT BETA"/>
    <property type="match status" value="1"/>
</dbReference>
<dbReference type="InterPro" id="IPR014043">
    <property type="entry name" value="Acyl_transferase_dom"/>
</dbReference>
<dbReference type="InterPro" id="IPR029069">
    <property type="entry name" value="HotDog_dom_sf"/>
</dbReference>
<dbReference type="InterPro" id="IPR013565">
    <property type="entry name" value="Fas1/AflB-like_central"/>
</dbReference>
<dbReference type="Pfam" id="PF01575">
    <property type="entry name" value="MaoC_dehydratas"/>
    <property type="match status" value="1"/>
</dbReference>
<dbReference type="SUPFAM" id="SSF51412">
    <property type="entry name" value="Inosine monophosphate dehydrogenase (IMPDH)"/>
    <property type="match status" value="1"/>
</dbReference>
<evidence type="ECO:0000256" key="7">
    <source>
        <dbReference type="ARBA" id="ARBA00023002"/>
    </source>
</evidence>
<dbReference type="InterPro" id="IPR013785">
    <property type="entry name" value="Aldolase_TIM"/>
</dbReference>
<feature type="domain" description="Ketosynthase family 3 (KS3)" evidence="8">
    <location>
        <begin position="2422"/>
        <end position="2873"/>
    </location>
</feature>
<keyword evidence="5" id="KW-0378">Hydrolase</keyword>
<evidence type="ECO:0000256" key="3">
    <source>
        <dbReference type="ARBA" id="ARBA00022553"/>
    </source>
</evidence>
<sequence length="2958" mass="312963">MNSAQNSLVNGQRLIDSQPAFALSFSGQGYPWLPTLRSALASGVGGQLANYLAEASDILRPVQADIDVATPQGFDPLLWARRDEPDDAAAPAISTPGILFAQLAVVESLQGQGLDTSKAVTAIGHSQGELAALVARGEATPAQSLAIAQLIGAAISLHARATGLRSTSEGPAMLAVSGVSEEQLTQAGAVIGLRNGADRFVIVGAPAGNQLVRRRLEAQAQADAKAVENKEHGGTPFNPRFSPLDVHAAYHHPDMAAAVQQVEQWGTQCERDSELVAHAARAVLTDFVDWPARVTEAADAGAELIFECGPANGVEPLTKELVEGRGIGTLVLSSTEGQAQLFDAGQAPARPGTWEKFLPHVENGRLRSRFSEVTGYSPVMLPGMTPTTVDPEIVAAAANAGHWAELAGGGQNPASILDANLAKLTELLEPGVSAQFNAMYLSAAQWRRQIAGQRAIPKARANGAPISGVIVSAGIPPQDEAVALVEQLHADNFPWVAFKPGTVQQIEQTLRIADAVDTPIIMQVEGGHAGGHHSWEDLDELLLATYADIRERDNVLLAVGGGIGSPERGADYLLGTWATTYGRPAMPVDAIMIGTAAMAAKESTASADVKQALVANAGIAAGDNHGWAPAGKATGAVVSSRSQLGADLHEIDNAWARTGRLLEEVAGDADSIQARRGEIIDALNSTAKPYFGDVADMTYREWLERYLELSFRGKWVDVSWFTRFVEMVARTESRLSSVDHGEFEAAVTVEEEDPEASIAKLSDAYSHLLDLPVHPGDVAWFITLLEGRGKPANFVPVIDAEIRRRWREDSLWQAHDERYAADEVSIIPGTTAVAGIESADEPIADLLRRFEDAAAQQLQDVGPQRQEDATERIAAAPAVTWAGKQRVNPARVLLGHETGATLEATGENTFALRVPVAGSELNLELQESTIPGGIPEVTNAAAAMHELAAMAAGGTLPEVTGNQATCTASLDTAGWTSYNAVTAGCVPADAALGAQAADVLVGKAWPAVFAVIADAQTKDGIPVVEGLLDLVHLEHGLTLHDELPDLSAGPVEVQATATAGEAHDTEMGRELYVNVELVANGESLATLKERFLLRGRGGKEAASAPLRSVETTRETPPAFRHQVSVRAPRTMDAFARVSGDLNPIHRDDNAARLAGLPDGVIVHGMWTSALGQLAAGFDGAGLESWQCQMLNPVLPGQLVDYEVTRVGIDAHGGEVRRVTATVDGVPVLSGLAAMSAPKTFYGFPGQGIQHPGMGMDAYAASPAARDIWDRADKHTRAKLGFSLLEIVRNNPARVVVDGEEFTHPDGALYLTQFTQVAMATLGCAQVAEMKEAGILVNGAFFAGHSVGEYNALAAYAQVLSLEAVIEIVYRRGLTMHRLVDRDEAGNSNYGLAALRPNKMGLGSAEVFDFVAKLSEDTGEFLEIVNYNIDGVQYAVAGTRAGLKALHQVAEQRTPGKRTFIQIPGIDVPFHSSHLLGGVPDFREHLESLIPDDIDLDVLVGRYIPNLVARPFTLDREFVESITDVVDSPVINDILADFGAHAANPVRLGRTLLIELLAWQFASPVRWIETQDLLLDSTQVAADRFVEIGVGSSPTLANMLGQTLRLPHYDGHPIEVLNIERDRGIVFAEDAVDAPATEVIDDAPEATEEPEETPTEVVQQTAPAAAAAPTAERPTDLPVDAAFATEVLVAVWTKVRLDQMGPTDTIEALVEGVSSRRNQLLLDVGSEFGLGAIDGAADAPIAQLGQTVKGMAKGYSAFGPVLDAQVSEALRSLTGPAGKKPSYITERVTQTWGLDSGWADRVAAELLLGTRDGASLRGGDLATLPTSASNAGELDALIDAAVHAAGQRVGIEVTLPSAGASSDAMVDSAALSELRENLTADLAETARTLLRRLGVEEQAGEESIDTSDADALQDLVTQELGPDWPQLVTPTFDEKRAVLLDDRWASAREDLARAAAGVIDSSELDLRGTGEEVAAMAEYLGFGDLAEQARSSASELEQHGKVAVVTGASPSSIAAAVTAELLSEGATVVATCSRLNHDRLEFYKQLYREHAVGEAALWVAPANLNSFQDVSALAQWIGNEQTTTVGASSKVVKPALVPDLLYPFAAPSVHGTLAEAGSPSEAQMRLLLWSVEKLIAELSTLGGQTDLGHRLHVVLPGSPNRGIFGGDGAYGESKAALDALVNRWSVEPRWSANTTLAHAHIGWVRGTGLMAGNDPLVGLVEERGVQTYSTEEIAKRLVNEAASSSTRESAASEPVTLDFTGGLAEANLNLPELAAEAAENAENAQASSEPEDTVPAQTLQALPSPRAAVVETEPDFGGLTQRLEDIVVIVGAGELGPLGSSRTRFEVEVGGDLSAAGVVELAWTTGLITWDETTRSWVDVESDEAVAEEDIYDRYHDEVLGRIGVRRFHDDFGPHMPMVDNLEPELTTIYLDEELRFSVADAETAQSFVDSAPGASAHFDGEEWQVVRPAGSPIRVPRRVAMTRFVGGQIPEGFNPAVYGIPADMLDNLDRLALWNLVCTVEAFVTAGFSPAELLSAVHPARVSSTQGTGMGGVESLRSLYIDKLLAQARPNDILQEALPNVVAAHVMQSYVGGYGQMVHPVAACATAAVSVEEGVDKLRLHKADFVVAGGIDDLSIEGIGGFGDMAATADSASLEAQGIEHKYFSRANDRRRGGFIESAGGGTLLLARGDFAAEHGLPVHGVVGFAESFADGAHTSIPAPGLGALSAARGGVHSRLATSLAQLGVGADDIAIVSKHDTSTNANDPNESKLHERIAAELGRSAGNPLYVISQKSLTGHAKGGAAAFQVIGLTQVLRQGIIPPNRSLDCVDPELQQHSHLTWLRQPLDLRGTAPKAGLVTSLGFGHVSALVAIVHPQAFYEALKQARGEEAAQQWREQAKRREAAGQQLIDAAMYGGPVLYSRPADRNLGAGDVDERETAVLLSDDARLVDGVLDPKAQQ</sequence>
<evidence type="ECO:0000256" key="2">
    <source>
        <dbReference type="ARBA" id="ARBA00022450"/>
    </source>
</evidence>
<dbReference type="InterPro" id="IPR003965">
    <property type="entry name" value="Fatty_acid_synthase"/>
</dbReference>
<dbReference type="CDD" id="cd00828">
    <property type="entry name" value="elong_cond_enzymes"/>
    <property type="match status" value="1"/>
</dbReference>
<dbReference type="InterPro" id="IPR001227">
    <property type="entry name" value="Ac_transferase_dom_sf"/>
</dbReference>
<dbReference type="Pfam" id="PF00109">
    <property type="entry name" value="ketoacyl-synt"/>
    <property type="match status" value="1"/>
</dbReference>
<dbReference type="Gene3D" id="6.10.140.1400">
    <property type="match status" value="1"/>
</dbReference>
<reference evidence="9 10" key="1">
    <citation type="journal article" date="2015" name="Genome Announc.">
        <title>Complete Genome Sequence of Corynebacterium camporealensis DSM 44610, Isolated from the Milk of a Manchega Sheep with Subclinical Mastitis.</title>
        <authorList>
            <person name="Ruckert C."/>
            <person name="Albersmeier A."/>
            <person name="Winkler A."/>
            <person name="Tauch A."/>
        </authorList>
    </citation>
    <scope>NUCLEOTIDE SEQUENCE [LARGE SCALE GENOMIC DNA]</scope>
    <source>
        <strain evidence="9 10">DSM 44610</strain>
    </source>
</reference>
<dbReference type="Gene3D" id="3.90.25.70">
    <property type="match status" value="1"/>
</dbReference>
<dbReference type="InterPro" id="IPR016039">
    <property type="entry name" value="Thiolase-like"/>
</dbReference>
<keyword evidence="7" id="KW-0560">Oxidoreductase</keyword>
<dbReference type="Gene3D" id="3.40.47.10">
    <property type="match status" value="1"/>
</dbReference>
<dbReference type="InterPro" id="IPR050830">
    <property type="entry name" value="Fungal_FAS"/>
</dbReference>
<dbReference type="GO" id="GO:0005835">
    <property type="term" value="C:fatty acid synthase complex"/>
    <property type="evidence" value="ECO:0007669"/>
    <property type="project" value="InterPro"/>
</dbReference>
<keyword evidence="3" id="KW-0597">Phosphoprotein</keyword>
<dbReference type="Pfam" id="PF02801">
    <property type="entry name" value="Ketoacyl-synt_C"/>
    <property type="match status" value="1"/>
</dbReference>
<dbReference type="Pfam" id="PF00698">
    <property type="entry name" value="Acyl_transf_1"/>
    <property type="match status" value="1"/>
</dbReference>
<evidence type="ECO:0000256" key="4">
    <source>
        <dbReference type="ARBA" id="ARBA00022679"/>
    </source>
</evidence>
<dbReference type="Gene3D" id="3.40.50.720">
    <property type="entry name" value="NAD(P)-binding Rossmann-like Domain"/>
    <property type="match status" value="1"/>
</dbReference>
<dbReference type="InterPro" id="IPR055118">
    <property type="entry name" value="FAS-like_AT_central"/>
</dbReference>
<dbReference type="GO" id="GO:0004315">
    <property type="term" value="F:3-oxoacyl-[acyl-carrier-protein] synthase activity"/>
    <property type="evidence" value="ECO:0007669"/>
    <property type="project" value="InterPro"/>
</dbReference>
<evidence type="ECO:0000313" key="10">
    <source>
        <dbReference type="Proteomes" id="UP000033566"/>
    </source>
</evidence>
<dbReference type="GO" id="GO:0016787">
    <property type="term" value="F:hydrolase activity"/>
    <property type="evidence" value="ECO:0007669"/>
    <property type="project" value="UniProtKB-KW"/>
</dbReference>
<dbReference type="PANTHER" id="PTHR10982">
    <property type="entry name" value="MALONYL COA-ACYL CARRIER PROTEIN TRANSACYLASE"/>
    <property type="match status" value="1"/>
</dbReference>
<dbReference type="Gene3D" id="1.20.930.70">
    <property type="match status" value="1"/>
</dbReference>
<evidence type="ECO:0000313" key="9">
    <source>
        <dbReference type="EMBL" id="AKE39773.1"/>
    </source>
</evidence>
<proteinExistence type="inferred from homology"/>
<dbReference type="GO" id="GO:0004318">
    <property type="term" value="F:enoyl-[acyl-carrier-protein] reductase (NADH) activity"/>
    <property type="evidence" value="ECO:0007669"/>
    <property type="project" value="InterPro"/>
</dbReference>
<dbReference type="InterPro" id="IPR036291">
    <property type="entry name" value="NAD(P)-bd_dom_sf"/>
</dbReference>
<dbReference type="Pfam" id="PF08354">
    <property type="entry name" value="Fas1-AflB-like_hel"/>
    <property type="match status" value="1"/>
</dbReference>
<evidence type="ECO:0000256" key="1">
    <source>
        <dbReference type="ARBA" id="ARBA00005254"/>
    </source>
</evidence>
<dbReference type="GO" id="GO:0004312">
    <property type="term" value="F:fatty acid synthase activity"/>
    <property type="evidence" value="ECO:0007669"/>
    <property type="project" value="InterPro"/>
</dbReference>
<dbReference type="InterPro" id="IPR020841">
    <property type="entry name" value="PKS_Beta-ketoAc_synthase_dom"/>
</dbReference>
<accession>A0A0F6QZD5</accession>
<dbReference type="Pfam" id="PF18094">
    <property type="entry name" value="DNA_pol_B_N"/>
    <property type="match status" value="1"/>
</dbReference>
<dbReference type="Gene3D" id="3.30.70.2430">
    <property type="match status" value="1"/>
</dbReference>
<dbReference type="Pfam" id="PF18325">
    <property type="entry name" value="Fas_alpha_ACP"/>
    <property type="match status" value="1"/>
</dbReference>
<protein>
    <submittedName>
        <fullName evidence="9">Fatty acid synthase, bacterial type</fullName>
        <ecNumber evidence="9">2.3.1.-</ecNumber>
    </submittedName>
</protein>
<dbReference type="PROSITE" id="PS00606">
    <property type="entry name" value="KS3_1"/>
    <property type="match status" value="1"/>
</dbReference>
<keyword evidence="4 9" id="KW-0808">Transferase</keyword>